<reference evidence="1" key="2">
    <citation type="journal article" date="2024" name="Plant">
        <title>Genomic evolution and insights into agronomic trait innovations of Sesamum species.</title>
        <authorList>
            <person name="Miao H."/>
            <person name="Wang L."/>
            <person name="Qu L."/>
            <person name="Liu H."/>
            <person name="Sun Y."/>
            <person name="Le M."/>
            <person name="Wang Q."/>
            <person name="Wei S."/>
            <person name="Zheng Y."/>
            <person name="Lin W."/>
            <person name="Duan Y."/>
            <person name="Cao H."/>
            <person name="Xiong S."/>
            <person name="Wang X."/>
            <person name="Wei L."/>
            <person name="Li C."/>
            <person name="Ma Q."/>
            <person name="Ju M."/>
            <person name="Zhao R."/>
            <person name="Li G."/>
            <person name="Mu C."/>
            <person name="Tian Q."/>
            <person name="Mei H."/>
            <person name="Zhang T."/>
            <person name="Gao T."/>
            <person name="Zhang H."/>
        </authorList>
    </citation>
    <scope>NUCLEOTIDE SEQUENCE</scope>
    <source>
        <strain evidence="1">KEN1</strain>
    </source>
</reference>
<sequence>MAVSKIHADNVEHAILKSDSAVAVKWIKNKAEEIVQAALIDVQEIQKIWERRPDWDFRKIPRICNGLAHGVSKWAYGANWDGPIPPPLILENVFCEEGFHTPNCS</sequence>
<accession>A0AAW2WTQ8</accession>
<evidence type="ECO:0000313" key="1">
    <source>
        <dbReference type="EMBL" id="KAL0444106.1"/>
    </source>
</evidence>
<dbReference type="Gene3D" id="3.30.420.10">
    <property type="entry name" value="Ribonuclease H-like superfamily/Ribonuclease H"/>
    <property type="match status" value="1"/>
</dbReference>
<proteinExistence type="predicted"/>
<gene>
    <name evidence="1" type="ORF">Slati_2133300</name>
</gene>
<dbReference type="GO" id="GO:0003676">
    <property type="term" value="F:nucleic acid binding"/>
    <property type="evidence" value="ECO:0007669"/>
    <property type="project" value="InterPro"/>
</dbReference>
<dbReference type="InterPro" id="IPR036397">
    <property type="entry name" value="RNaseH_sf"/>
</dbReference>
<reference evidence="1" key="1">
    <citation type="submission" date="2020-06" db="EMBL/GenBank/DDBJ databases">
        <authorList>
            <person name="Li T."/>
            <person name="Hu X."/>
            <person name="Zhang T."/>
            <person name="Song X."/>
            <person name="Zhang H."/>
            <person name="Dai N."/>
            <person name="Sheng W."/>
            <person name="Hou X."/>
            <person name="Wei L."/>
        </authorList>
    </citation>
    <scope>NUCLEOTIDE SEQUENCE</scope>
    <source>
        <strain evidence="1">KEN1</strain>
        <tissue evidence="1">Leaf</tissue>
    </source>
</reference>
<dbReference type="EMBL" id="JACGWN010000007">
    <property type="protein sequence ID" value="KAL0444106.1"/>
    <property type="molecule type" value="Genomic_DNA"/>
</dbReference>
<evidence type="ECO:0008006" key="2">
    <source>
        <dbReference type="Google" id="ProtNLM"/>
    </source>
</evidence>
<organism evidence="1">
    <name type="scientific">Sesamum latifolium</name>
    <dbReference type="NCBI Taxonomy" id="2727402"/>
    <lineage>
        <taxon>Eukaryota</taxon>
        <taxon>Viridiplantae</taxon>
        <taxon>Streptophyta</taxon>
        <taxon>Embryophyta</taxon>
        <taxon>Tracheophyta</taxon>
        <taxon>Spermatophyta</taxon>
        <taxon>Magnoliopsida</taxon>
        <taxon>eudicotyledons</taxon>
        <taxon>Gunneridae</taxon>
        <taxon>Pentapetalae</taxon>
        <taxon>asterids</taxon>
        <taxon>lamiids</taxon>
        <taxon>Lamiales</taxon>
        <taxon>Pedaliaceae</taxon>
        <taxon>Sesamum</taxon>
    </lineage>
</organism>
<comment type="caution">
    <text evidence="1">The sequence shown here is derived from an EMBL/GenBank/DDBJ whole genome shotgun (WGS) entry which is preliminary data.</text>
</comment>
<protein>
    <recommendedName>
        <fullName evidence="2">RNase H type-1 domain-containing protein</fullName>
    </recommendedName>
</protein>
<name>A0AAW2WTQ8_9LAMI</name>
<dbReference type="AlphaFoldDB" id="A0AAW2WTQ8"/>